<keyword evidence="3" id="KW-1185">Reference proteome</keyword>
<sequence>MSPCSINGLGIQPESIHERGNPLILILIAFVFVLLFLGALAFIAHTVVKG</sequence>
<evidence type="ECO:0000313" key="3">
    <source>
        <dbReference type="Proteomes" id="UP000630528"/>
    </source>
</evidence>
<keyword evidence="1" id="KW-0472">Membrane</keyword>
<evidence type="ECO:0000313" key="2">
    <source>
        <dbReference type="EMBL" id="MBK6007929.1"/>
    </source>
</evidence>
<evidence type="ECO:0000256" key="1">
    <source>
        <dbReference type="SAM" id="Phobius"/>
    </source>
</evidence>
<dbReference type="Proteomes" id="UP000630528">
    <property type="component" value="Unassembled WGS sequence"/>
</dbReference>
<proteinExistence type="predicted"/>
<accession>A0A934TUY0</accession>
<keyword evidence="1" id="KW-0812">Transmembrane</keyword>
<reference evidence="2" key="1">
    <citation type="journal article" date="2012" name="J. Microbiol. Biotechnol.">
        <title>Ramlibacter ginsenosidimutans sp. nov., with ginsenoside-converting activity.</title>
        <authorList>
            <person name="Wang L."/>
            <person name="An D.S."/>
            <person name="Kim S.G."/>
            <person name="Jin F.X."/>
            <person name="Kim S.C."/>
            <person name="Lee S.T."/>
            <person name="Im W.T."/>
        </authorList>
    </citation>
    <scope>NUCLEOTIDE SEQUENCE</scope>
    <source>
        <strain evidence="2">KACC 17527</strain>
    </source>
</reference>
<dbReference type="AlphaFoldDB" id="A0A934TUY0"/>
<name>A0A934TUY0_9BURK</name>
<comment type="caution">
    <text evidence="2">The sequence shown here is derived from an EMBL/GenBank/DDBJ whole genome shotgun (WGS) entry which is preliminary data.</text>
</comment>
<feature type="transmembrane region" description="Helical" evidence="1">
    <location>
        <begin position="23"/>
        <end position="48"/>
    </location>
</feature>
<organism evidence="2 3">
    <name type="scientific">Ramlibacter ginsenosidimutans</name>
    <dbReference type="NCBI Taxonomy" id="502333"/>
    <lineage>
        <taxon>Bacteria</taxon>
        <taxon>Pseudomonadati</taxon>
        <taxon>Pseudomonadota</taxon>
        <taxon>Betaproteobacteria</taxon>
        <taxon>Burkholderiales</taxon>
        <taxon>Comamonadaceae</taxon>
        <taxon>Ramlibacter</taxon>
    </lineage>
</organism>
<keyword evidence="1" id="KW-1133">Transmembrane helix</keyword>
<dbReference type="RefSeq" id="WP_201174383.1">
    <property type="nucleotide sequence ID" value="NZ_JAEPWM010000008.1"/>
</dbReference>
<gene>
    <name evidence="2" type="ORF">JJB11_17660</name>
</gene>
<protein>
    <submittedName>
        <fullName evidence="2">Uncharacterized protein</fullName>
    </submittedName>
</protein>
<dbReference type="EMBL" id="JAEPWM010000008">
    <property type="protein sequence ID" value="MBK6007929.1"/>
    <property type="molecule type" value="Genomic_DNA"/>
</dbReference>
<reference evidence="2" key="2">
    <citation type="submission" date="2021-01" db="EMBL/GenBank/DDBJ databases">
        <authorList>
            <person name="Kang M."/>
        </authorList>
    </citation>
    <scope>NUCLEOTIDE SEQUENCE</scope>
    <source>
        <strain evidence="2">KACC 17527</strain>
    </source>
</reference>